<evidence type="ECO:0000313" key="5">
    <source>
        <dbReference type="EMBL" id="QDV72967.1"/>
    </source>
</evidence>
<evidence type="ECO:0000313" key="6">
    <source>
        <dbReference type="Proteomes" id="UP000316426"/>
    </source>
</evidence>
<dbReference type="EMBL" id="CP036349">
    <property type="protein sequence ID" value="QDV72967.1"/>
    <property type="molecule type" value="Genomic_DNA"/>
</dbReference>
<evidence type="ECO:0000256" key="3">
    <source>
        <dbReference type="SAM" id="SignalP"/>
    </source>
</evidence>
<dbReference type="PRINTS" id="PR00834">
    <property type="entry name" value="PROTEASES2C"/>
</dbReference>
<dbReference type="GO" id="GO:0004252">
    <property type="term" value="F:serine-type endopeptidase activity"/>
    <property type="evidence" value="ECO:0007669"/>
    <property type="project" value="InterPro"/>
</dbReference>
<keyword evidence="1 5" id="KW-0645">Protease</keyword>
<accession>A0A518K5C0</accession>
<dbReference type="PANTHER" id="PTHR43343">
    <property type="entry name" value="PEPTIDASE S12"/>
    <property type="match status" value="1"/>
</dbReference>
<dbReference type="SUPFAM" id="SSF50494">
    <property type="entry name" value="Trypsin-like serine proteases"/>
    <property type="match status" value="1"/>
</dbReference>
<name>A0A518K5C0_9BACT</name>
<gene>
    <name evidence="5" type="ORF">Spa11_11540</name>
</gene>
<evidence type="ECO:0000256" key="1">
    <source>
        <dbReference type="ARBA" id="ARBA00022670"/>
    </source>
</evidence>
<keyword evidence="3" id="KW-0732">Signal</keyword>
<dbReference type="InterPro" id="IPR001940">
    <property type="entry name" value="Peptidase_S1C"/>
</dbReference>
<proteinExistence type="predicted"/>
<organism evidence="5 6">
    <name type="scientific">Botrimarina mediterranea</name>
    <dbReference type="NCBI Taxonomy" id="2528022"/>
    <lineage>
        <taxon>Bacteria</taxon>
        <taxon>Pseudomonadati</taxon>
        <taxon>Planctomycetota</taxon>
        <taxon>Planctomycetia</taxon>
        <taxon>Pirellulales</taxon>
        <taxon>Lacipirellulaceae</taxon>
        <taxon>Botrimarina</taxon>
    </lineage>
</organism>
<dbReference type="RefSeq" id="WP_145109145.1">
    <property type="nucleotide sequence ID" value="NZ_CP036349.1"/>
</dbReference>
<dbReference type="InterPro" id="IPR041489">
    <property type="entry name" value="PDZ_6"/>
</dbReference>
<protein>
    <submittedName>
        <fullName evidence="5">Serine endoprotease</fullName>
    </submittedName>
</protein>
<sequence precursor="true">MNGMQIAIVLLSIASPLVAAERQVDPVAAAQLAVAKLYGAGQIAGLEGYQSGFYVEGEPALVVTVDSAALDGVTVSIVDAYGERYEGRLVGRDAASGLVLVECPAGVEPPSTFSLTSNAELSLSQRLWALSNCFNIAAGDEPVTLQRARLAAIASMPTSVDEGRPTVGAPAAGSPVLVLSAVTSNPGAGGGVVIDEAGRLVGVLGAECRSPVTGAWLNYALPADAVDAAIARIRDRTNAATADRMAAPHPNRALRRAGLGLIAAITKRSPAYIERVVEGSPAARAGLEPDDLIVAINGATVGTVEAAASAIERGLTRDAAVEITVLREERLVTLNLRGDAP</sequence>
<dbReference type="Gene3D" id="2.30.42.10">
    <property type="match status" value="1"/>
</dbReference>
<evidence type="ECO:0000256" key="2">
    <source>
        <dbReference type="ARBA" id="ARBA00022801"/>
    </source>
</evidence>
<dbReference type="InterPro" id="IPR051201">
    <property type="entry name" value="Chloro_Bact_Ser_Proteases"/>
</dbReference>
<keyword evidence="6" id="KW-1185">Reference proteome</keyword>
<dbReference type="InterPro" id="IPR036034">
    <property type="entry name" value="PDZ_sf"/>
</dbReference>
<feature type="signal peptide" evidence="3">
    <location>
        <begin position="1"/>
        <end position="19"/>
    </location>
</feature>
<dbReference type="InterPro" id="IPR009003">
    <property type="entry name" value="Peptidase_S1_PA"/>
</dbReference>
<dbReference type="GO" id="GO:0006508">
    <property type="term" value="P:proteolysis"/>
    <property type="evidence" value="ECO:0007669"/>
    <property type="project" value="UniProtKB-KW"/>
</dbReference>
<feature type="chain" id="PRO_5022023273" evidence="3">
    <location>
        <begin position="20"/>
        <end position="341"/>
    </location>
</feature>
<dbReference type="Gene3D" id="2.40.10.120">
    <property type="match status" value="1"/>
</dbReference>
<dbReference type="Pfam" id="PF13365">
    <property type="entry name" value="Trypsin_2"/>
    <property type="match status" value="1"/>
</dbReference>
<dbReference type="SMART" id="SM00228">
    <property type="entry name" value="PDZ"/>
    <property type="match status" value="1"/>
</dbReference>
<feature type="domain" description="PDZ" evidence="4">
    <location>
        <begin position="258"/>
        <end position="323"/>
    </location>
</feature>
<dbReference type="AlphaFoldDB" id="A0A518K5C0"/>
<evidence type="ECO:0000259" key="4">
    <source>
        <dbReference type="PROSITE" id="PS50106"/>
    </source>
</evidence>
<keyword evidence="2" id="KW-0378">Hydrolase</keyword>
<dbReference type="InterPro" id="IPR001478">
    <property type="entry name" value="PDZ"/>
</dbReference>
<dbReference type="Pfam" id="PF17820">
    <property type="entry name" value="PDZ_6"/>
    <property type="match status" value="1"/>
</dbReference>
<dbReference type="PANTHER" id="PTHR43343:SF3">
    <property type="entry name" value="PROTEASE DO-LIKE 8, CHLOROPLASTIC"/>
    <property type="match status" value="1"/>
</dbReference>
<dbReference type="Proteomes" id="UP000316426">
    <property type="component" value="Chromosome"/>
</dbReference>
<dbReference type="KEGG" id="bmei:Spa11_11540"/>
<dbReference type="PROSITE" id="PS50106">
    <property type="entry name" value="PDZ"/>
    <property type="match status" value="1"/>
</dbReference>
<reference evidence="5 6" key="1">
    <citation type="submission" date="2019-02" db="EMBL/GenBank/DDBJ databases">
        <title>Deep-cultivation of Planctomycetes and their phenomic and genomic characterization uncovers novel biology.</title>
        <authorList>
            <person name="Wiegand S."/>
            <person name="Jogler M."/>
            <person name="Boedeker C."/>
            <person name="Pinto D."/>
            <person name="Vollmers J."/>
            <person name="Rivas-Marin E."/>
            <person name="Kohn T."/>
            <person name="Peeters S.H."/>
            <person name="Heuer A."/>
            <person name="Rast P."/>
            <person name="Oberbeckmann S."/>
            <person name="Bunk B."/>
            <person name="Jeske O."/>
            <person name="Meyerdierks A."/>
            <person name="Storesund J.E."/>
            <person name="Kallscheuer N."/>
            <person name="Luecker S."/>
            <person name="Lage O.M."/>
            <person name="Pohl T."/>
            <person name="Merkel B.J."/>
            <person name="Hornburger P."/>
            <person name="Mueller R.-W."/>
            <person name="Bruemmer F."/>
            <person name="Labrenz M."/>
            <person name="Spormann A.M."/>
            <person name="Op den Camp H."/>
            <person name="Overmann J."/>
            <person name="Amann R."/>
            <person name="Jetten M.S.M."/>
            <person name="Mascher T."/>
            <person name="Medema M.H."/>
            <person name="Devos D.P."/>
            <person name="Kaster A.-K."/>
            <person name="Ovreas L."/>
            <person name="Rohde M."/>
            <person name="Galperin M.Y."/>
            <person name="Jogler C."/>
        </authorList>
    </citation>
    <scope>NUCLEOTIDE SEQUENCE [LARGE SCALE GENOMIC DNA]</scope>
    <source>
        <strain evidence="5 6">Spa11</strain>
    </source>
</reference>
<dbReference type="SUPFAM" id="SSF50156">
    <property type="entry name" value="PDZ domain-like"/>
    <property type="match status" value="1"/>
</dbReference>